<comment type="caution">
    <text evidence="3">The sequence shown here is derived from an EMBL/GenBank/DDBJ whole genome shotgun (WGS) entry which is preliminary data.</text>
</comment>
<sequence>MKVLLVSVILVAIGVPSWCQEKTTSVASYRADGAMKLASTTQVSRASFMMRSAADTSQPKKDMTTQSSSQKNPDLACKDGGYPAITMIFSR</sequence>
<gene>
    <name evidence="3" type="ORF">BIW11_08718</name>
</gene>
<feature type="region of interest" description="Disordered" evidence="1">
    <location>
        <begin position="49"/>
        <end position="81"/>
    </location>
</feature>
<accession>A0A1V9XNA5</accession>
<keyword evidence="4" id="KW-1185">Reference proteome</keyword>
<dbReference type="Proteomes" id="UP000192247">
    <property type="component" value="Unassembled WGS sequence"/>
</dbReference>
<feature type="signal peptide" evidence="2">
    <location>
        <begin position="1"/>
        <end position="19"/>
    </location>
</feature>
<name>A0A1V9XNA5_9ACAR</name>
<reference evidence="3 4" key="1">
    <citation type="journal article" date="2017" name="Gigascience">
        <title>Draft genome of the honey bee ectoparasitic mite, Tropilaelaps mercedesae, is shaped by the parasitic life history.</title>
        <authorList>
            <person name="Dong X."/>
            <person name="Armstrong S.D."/>
            <person name="Xia D."/>
            <person name="Makepeace B.L."/>
            <person name="Darby A.C."/>
            <person name="Kadowaki T."/>
        </authorList>
    </citation>
    <scope>NUCLEOTIDE SEQUENCE [LARGE SCALE GENOMIC DNA]</scope>
    <source>
        <strain evidence="3">Wuxi-XJTLU</strain>
    </source>
</reference>
<evidence type="ECO:0000256" key="2">
    <source>
        <dbReference type="SAM" id="SignalP"/>
    </source>
</evidence>
<protein>
    <submittedName>
        <fullName evidence="3">Uncharacterized protein</fullName>
    </submittedName>
</protein>
<dbReference type="AlphaFoldDB" id="A0A1V9XNA5"/>
<dbReference type="InParanoid" id="A0A1V9XNA5"/>
<feature type="chain" id="PRO_5010718037" evidence="2">
    <location>
        <begin position="20"/>
        <end position="91"/>
    </location>
</feature>
<evidence type="ECO:0000313" key="3">
    <source>
        <dbReference type="EMBL" id="OQR74984.1"/>
    </source>
</evidence>
<proteinExistence type="predicted"/>
<evidence type="ECO:0000313" key="4">
    <source>
        <dbReference type="Proteomes" id="UP000192247"/>
    </source>
</evidence>
<organism evidence="3 4">
    <name type="scientific">Tropilaelaps mercedesae</name>
    <dbReference type="NCBI Taxonomy" id="418985"/>
    <lineage>
        <taxon>Eukaryota</taxon>
        <taxon>Metazoa</taxon>
        <taxon>Ecdysozoa</taxon>
        <taxon>Arthropoda</taxon>
        <taxon>Chelicerata</taxon>
        <taxon>Arachnida</taxon>
        <taxon>Acari</taxon>
        <taxon>Parasitiformes</taxon>
        <taxon>Mesostigmata</taxon>
        <taxon>Gamasina</taxon>
        <taxon>Dermanyssoidea</taxon>
        <taxon>Laelapidae</taxon>
        <taxon>Tropilaelaps</taxon>
    </lineage>
</organism>
<dbReference type="EMBL" id="MNPL01007042">
    <property type="protein sequence ID" value="OQR74984.1"/>
    <property type="molecule type" value="Genomic_DNA"/>
</dbReference>
<keyword evidence="2" id="KW-0732">Signal</keyword>
<evidence type="ECO:0000256" key="1">
    <source>
        <dbReference type="SAM" id="MobiDB-lite"/>
    </source>
</evidence>